<organism evidence="1 2">
    <name type="scientific">Edhazardia aedis (strain USNM 41457)</name>
    <name type="common">Microsporidian parasite</name>
    <dbReference type="NCBI Taxonomy" id="1003232"/>
    <lineage>
        <taxon>Eukaryota</taxon>
        <taxon>Fungi</taxon>
        <taxon>Fungi incertae sedis</taxon>
        <taxon>Microsporidia</taxon>
        <taxon>Edhazardia</taxon>
    </lineage>
</organism>
<protein>
    <submittedName>
        <fullName evidence="1">Uncharacterized protein</fullName>
    </submittedName>
</protein>
<dbReference type="Gene3D" id="1.25.10.10">
    <property type="entry name" value="Leucine-rich Repeat Variant"/>
    <property type="match status" value="1"/>
</dbReference>
<reference evidence="2" key="2">
    <citation type="submission" date="2015-07" db="EMBL/GenBank/DDBJ databases">
        <title>Contrasting host-pathogen interactions and genome evolution in two generalist and specialist microsporidian pathogens of mosquitoes.</title>
        <authorList>
            <consortium name="The Broad Institute Genomics Platform"/>
            <consortium name="The Broad Institute Genome Sequencing Center for Infectious Disease"/>
            <person name="Cuomo C.A."/>
            <person name="Sanscrainte N.D."/>
            <person name="Goldberg J.M."/>
            <person name="Heiman D."/>
            <person name="Young S."/>
            <person name="Zeng Q."/>
            <person name="Becnel J.J."/>
            <person name="Birren B.W."/>
        </authorList>
    </citation>
    <scope>NUCLEOTIDE SEQUENCE [LARGE SCALE GENOMIC DNA]</scope>
    <source>
        <strain evidence="2">USNM 41457</strain>
    </source>
</reference>
<dbReference type="HOGENOM" id="CLU_425792_0_0_1"/>
<dbReference type="InParanoid" id="J9DS01"/>
<dbReference type="GO" id="GO:0000159">
    <property type="term" value="C:protein phosphatase type 2A complex"/>
    <property type="evidence" value="ECO:0007669"/>
    <property type="project" value="InterPro"/>
</dbReference>
<evidence type="ECO:0000313" key="1">
    <source>
        <dbReference type="EMBL" id="EJW04067.1"/>
    </source>
</evidence>
<dbReference type="Proteomes" id="UP000003163">
    <property type="component" value="Unassembled WGS sequence"/>
</dbReference>
<dbReference type="InterPro" id="IPR011989">
    <property type="entry name" value="ARM-like"/>
</dbReference>
<reference evidence="1 2" key="1">
    <citation type="submission" date="2011-08" db="EMBL/GenBank/DDBJ databases">
        <authorList>
            <person name="Liu Z.J."/>
            <person name="Shi F.L."/>
            <person name="Lu J.Q."/>
            <person name="Li M."/>
            <person name="Wang Z.L."/>
        </authorList>
    </citation>
    <scope>NUCLEOTIDE SEQUENCE [LARGE SCALE GENOMIC DNA]</scope>
    <source>
        <strain evidence="1 2">USNM 41457</strain>
    </source>
</reference>
<dbReference type="GO" id="GO:0007165">
    <property type="term" value="P:signal transduction"/>
    <property type="evidence" value="ECO:0007669"/>
    <property type="project" value="InterPro"/>
</dbReference>
<dbReference type="SUPFAM" id="SSF48371">
    <property type="entry name" value="ARM repeat"/>
    <property type="match status" value="1"/>
</dbReference>
<dbReference type="EMBL" id="AFBI03000024">
    <property type="protein sequence ID" value="EJW04067.1"/>
    <property type="molecule type" value="Genomic_DNA"/>
</dbReference>
<dbReference type="VEuPathDB" id="MicrosporidiaDB:EDEG_01643"/>
<evidence type="ECO:0000313" key="2">
    <source>
        <dbReference type="Proteomes" id="UP000003163"/>
    </source>
</evidence>
<dbReference type="GO" id="GO:0019888">
    <property type="term" value="F:protein phosphatase regulator activity"/>
    <property type="evidence" value="ECO:0007669"/>
    <property type="project" value="InterPro"/>
</dbReference>
<name>J9DS01_EDHAE</name>
<dbReference type="InterPro" id="IPR002554">
    <property type="entry name" value="PP2A_B56"/>
</dbReference>
<dbReference type="STRING" id="1003232.J9DS01"/>
<dbReference type="InterPro" id="IPR016024">
    <property type="entry name" value="ARM-type_fold"/>
</dbReference>
<dbReference type="Pfam" id="PF01603">
    <property type="entry name" value="B56"/>
    <property type="match status" value="1"/>
</dbReference>
<keyword evidence="2" id="KW-1185">Reference proteome</keyword>
<sequence length="643" mass="75646">MVDKFFALYNGNSNMSYNLSYINDPNFQKNMRYKSDLNDGNCFSHKEKSYFISQDRYEFLDNFMILNLPLNNFNCGSQFYCNRKKCQILIKENDLRNSLHYFKCSCRYSKELCKKKFESENIKKYNLVCASVFGYQIEEQKNNKNYIFIDFFDQIDCKKNLPKEYINDAIVGKIKNNPLLVHSLENNHEKIVKRELWFEKINTFEPSKNNCIVRTEQMLSKYKADIDLNYSVDNVILLSDKNISEILNYLKSNFISKEVNNKALYHDVLYILKRICIKAAKKILNPIGENYHPKDDIPVNNSDRIFVNLSLDLLINTLRKKIIQASLFASVFTDSDISYLIEQLQTEDLQESTKIVRFIQLVILLDDNFLPIIKKKDSNEIILFCEGIRHHRGVLELVNIIYFLQLKNKYVDEKEAMKHFQICLLPLLDKKVFEIFTEESIQKIFGQFFIANKIFALKTVEYVSRIFSKCGTKSQSIMFTLIKNLLTDKQNDFYLKDFSVHICSILNYILKSQNHILVDLLVAFMLDKNISKQIGLDIKFYCESLFSNLYYICKNYWSVRDRGKTLLVLSMLFRKDPIIFDKCLQNHNKAVTKNNLLNKINDSLTLEMLGEIDDIEIVYNENSTNLILEKNTLDHVSLYGSKI</sequence>
<dbReference type="AlphaFoldDB" id="J9DS01"/>
<accession>J9DS01</accession>
<gene>
    <name evidence="1" type="ORF">EDEG_01643</name>
</gene>
<comment type="caution">
    <text evidence="1">The sequence shown here is derived from an EMBL/GenBank/DDBJ whole genome shotgun (WGS) entry which is preliminary data.</text>
</comment>
<proteinExistence type="predicted"/>